<organism evidence="8 9">
    <name type="scientific">Trichogramma kaykai</name>
    <dbReference type="NCBI Taxonomy" id="54128"/>
    <lineage>
        <taxon>Eukaryota</taxon>
        <taxon>Metazoa</taxon>
        <taxon>Ecdysozoa</taxon>
        <taxon>Arthropoda</taxon>
        <taxon>Hexapoda</taxon>
        <taxon>Insecta</taxon>
        <taxon>Pterygota</taxon>
        <taxon>Neoptera</taxon>
        <taxon>Endopterygota</taxon>
        <taxon>Hymenoptera</taxon>
        <taxon>Apocrita</taxon>
        <taxon>Proctotrupomorpha</taxon>
        <taxon>Chalcidoidea</taxon>
        <taxon>Trichogrammatidae</taxon>
        <taxon>Trichogramma</taxon>
    </lineage>
</organism>
<evidence type="ECO:0000256" key="2">
    <source>
        <dbReference type="ARBA" id="ARBA00022692"/>
    </source>
</evidence>
<dbReference type="InterPro" id="IPR037169">
    <property type="entry name" value="Cytochrome_c_oxidase_VIc_sf"/>
</dbReference>
<sequence>MGKCELKKPQLKRLWLRSFRIHFPISFAVAAASGILFKVFVMDYHERIMRDYYLDYDPEVSLEFMKKHMQSFGNWNPK</sequence>
<evidence type="ECO:0000256" key="3">
    <source>
        <dbReference type="ARBA" id="ARBA00022792"/>
    </source>
</evidence>
<protein>
    <recommendedName>
        <fullName evidence="10">Mitochondrial cytochrome c oxidase subunit VIc/VIIs domain-containing protein</fullName>
    </recommendedName>
</protein>
<evidence type="ECO:0000256" key="7">
    <source>
        <dbReference type="SAM" id="Phobius"/>
    </source>
</evidence>
<evidence type="ECO:0000256" key="5">
    <source>
        <dbReference type="ARBA" id="ARBA00023128"/>
    </source>
</evidence>
<keyword evidence="9" id="KW-1185">Reference proteome</keyword>
<keyword evidence="2 7" id="KW-0812">Transmembrane</keyword>
<name>A0ABD2VZX4_9HYME</name>
<dbReference type="AlphaFoldDB" id="A0ABD2VZX4"/>
<comment type="caution">
    <text evidence="8">The sequence shown here is derived from an EMBL/GenBank/DDBJ whole genome shotgun (WGS) entry which is preliminary data.</text>
</comment>
<feature type="transmembrane region" description="Helical" evidence="7">
    <location>
        <begin position="21"/>
        <end position="41"/>
    </location>
</feature>
<evidence type="ECO:0000256" key="1">
    <source>
        <dbReference type="ARBA" id="ARBA00004273"/>
    </source>
</evidence>
<keyword evidence="5" id="KW-0496">Mitochondrion</keyword>
<dbReference type="SUPFAM" id="SSF81415">
    <property type="entry name" value="Mitochondrial cytochrome c oxidase subunit VIc"/>
    <property type="match status" value="1"/>
</dbReference>
<accession>A0ABD2VZX4</accession>
<dbReference type="Proteomes" id="UP001627154">
    <property type="component" value="Unassembled WGS sequence"/>
</dbReference>
<proteinExistence type="predicted"/>
<keyword evidence="3" id="KW-0999">Mitochondrion inner membrane</keyword>
<evidence type="ECO:0000313" key="9">
    <source>
        <dbReference type="Proteomes" id="UP001627154"/>
    </source>
</evidence>
<evidence type="ECO:0008006" key="10">
    <source>
        <dbReference type="Google" id="ProtNLM"/>
    </source>
</evidence>
<dbReference type="Pfam" id="PF02937">
    <property type="entry name" value="COX6C"/>
    <property type="match status" value="1"/>
</dbReference>
<evidence type="ECO:0000256" key="6">
    <source>
        <dbReference type="ARBA" id="ARBA00023136"/>
    </source>
</evidence>
<keyword evidence="6 7" id="KW-0472">Membrane</keyword>
<evidence type="ECO:0000313" key="8">
    <source>
        <dbReference type="EMBL" id="KAL3386248.1"/>
    </source>
</evidence>
<dbReference type="InterPro" id="IPR034884">
    <property type="entry name" value="Cytochrome_c_oxidase_VIc/VIIs"/>
</dbReference>
<gene>
    <name evidence="8" type="ORF">TKK_018432</name>
</gene>
<keyword evidence="4 7" id="KW-1133">Transmembrane helix</keyword>
<dbReference type="GO" id="GO:0005743">
    <property type="term" value="C:mitochondrial inner membrane"/>
    <property type="evidence" value="ECO:0007669"/>
    <property type="project" value="UniProtKB-SubCell"/>
</dbReference>
<dbReference type="Gene3D" id="4.10.93.10">
    <property type="entry name" value="Mitochondrial cytochrome c oxidase subunit VIc/VIIs"/>
    <property type="match status" value="1"/>
</dbReference>
<reference evidence="8 9" key="1">
    <citation type="journal article" date="2024" name="bioRxiv">
        <title>A reference genome for Trichogramma kaykai: A tiny desert-dwelling parasitoid wasp with competing sex-ratio distorters.</title>
        <authorList>
            <person name="Culotta J."/>
            <person name="Lindsey A.R."/>
        </authorList>
    </citation>
    <scope>NUCLEOTIDE SEQUENCE [LARGE SCALE GENOMIC DNA]</scope>
    <source>
        <strain evidence="8 9">KSX58</strain>
    </source>
</reference>
<comment type="subcellular location">
    <subcellularLocation>
        <location evidence="1">Mitochondrion inner membrane</location>
    </subcellularLocation>
</comment>
<dbReference type="EMBL" id="JBJJXI010000148">
    <property type="protein sequence ID" value="KAL3386248.1"/>
    <property type="molecule type" value="Genomic_DNA"/>
</dbReference>
<evidence type="ECO:0000256" key="4">
    <source>
        <dbReference type="ARBA" id="ARBA00022989"/>
    </source>
</evidence>